<feature type="signal peptide" evidence="2">
    <location>
        <begin position="1"/>
        <end position="22"/>
    </location>
</feature>
<dbReference type="EMBL" id="BAABGM010000016">
    <property type="protein sequence ID" value="GAA4409382.1"/>
    <property type="molecule type" value="Genomic_DNA"/>
</dbReference>
<dbReference type="InterPro" id="IPR005183">
    <property type="entry name" value="DUF305_CopM-like"/>
</dbReference>
<dbReference type="Proteomes" id="UP001500945">
    <property type="component" value="Unassembled WGS sequence"/>
</dbReference>
<comment type="caution">
    <text evidence="4">The sequence shown here is derived from an EMBL/GenBank/DDBJ whole genome shotgun (WGS) entry which is preliminary data.</text>
</comment>
<dbReference type="PANTHER" id="PTHR36933:SF1">
    <property type="entry name" value="SLL0788 PROTEIN"/>
    <property type="match status" value="1"/>
</dbReference>
<keyword evidence="2" id="KW-0732">Signal</keyword>
<reference evidence="5" key="1">
    <citation type="journal article" date="2019" name="Int. J. Syst. Evol. Microbiol.">
        <title>The Global Catalogue of Microorganisms (GCM) 10K type strain sequencing project: providing services to taxonomists for standard genome sequencing and annotation.</title>
        <authorList>
            <consortium name="The Broad Institute Genomics Platform"/>
            <consortium name="The Broad Institute Genome Sequencing Center for Infectious Disease"/>
            <person name="Wu L."/>
            <person name="Ma J."/>
        </authorList>
    </citation>
    <scope>NUCLEOTIDE SEQUENCE [LARGE SCALE GENOMIC DNA]</scope>
    <source>
        <strain evidence="5">JCM 17809</strain>
    </source>
</reference>
<evidence type="ECO:0000256" key="2">
    <source>
        <dbReference type="SAM" id="SignalP"/>
    </source>
</evidence>
<dbReference type="Gene3D" id="1.20.1260.10">
    <property type="match status" value="1"/>
</dbReference>
<evidence type="ECO:0000313" key="5">
    <source>
        <dbReference type="Proteomes" id="UP001500945"/>
    </source>
</evidence>
<feature type="region of interest" description="Disordered" evidence="1">
    <location>
        <begin position="26"/>
        <end position="48"/>
    </location>
</feature>
<name>A0ABP8KKJ1_9MICO</name>
<organism evidence="4 5">
    <name type="scientific">Fodinibacter luteus</name>
    <dbReference type="NCBI Taxonomy" id="552064"/>
    <lineage>
        <taxon>Bacteria</taxon>
        <taxon>Bacillati</taxon>
        <taxon>Actinomycetota</taxon>
        <taxon>Actinomycetes</taxon>
        <taxon>Micrococcales</taxon>
        <taxon>Intrasporangiaceae</taxon>
        <taxon>Fodinibacter (ex Wang et al. 2009)</taxon>
    </lineage>
</organism>
<keyword evidence="5" id="KW-1185">Reference proteome</keyword>
<protein>
    <submittedName>
        <fullName evidence="4">DUF305 domain-containing protein</fullName>
    </submittedName>
</protein>
<gene>
    <name evidence="4" type="ORF">GCM10023168_28100</name>
</gene>
<feature type="domain" description="DUF305" evidence="3">
    <location>
        <begin position="55"/>
        <end position="197"/>
    </location>
</feature>
<evidence type="ECO:0000259" key="3">
    <source>
        <dbReference type="Pfam" id="PF03713"/>
    </source>
</evidence>
<dbReference type="Pfam" id="PF03713">
    <property type="entry name" value="DUF305"/>
    <property type="match status" value="1"/>
</dbReference>
<accession>A0ABP8KKJ1</accession>
<feature type="chain" id="PRO_5046340742" evidence="2">
    <location>
        <begin position="23"/>
        <end position="198"/>
    </location>
</feature>
<proteinExistence type="predicted"/>
<dbReference type="PANTHER" id="PTHR36933">
    <property type="entry name" value="SLL0788 PROTEIN"/>
    <property type="match status" value="1"/>
</dbReference>
<dbReference type="PROSITE" id="PS51257">
    <property type="entry name" value="PROKAR_LIPOPROTEIN"/>
    <property type="match status" value="1"/>
</dbReference>
<dbReference type="InterPro" id="IPR012347">
    <property type="entry name" value="Ferritin-like"/>
</dbReference>
<sequence length="198" mass="20655">MRLMSRRALPAAAAVLVLGVSACGSSDDSTHGSMPAGGGTSASTSAETATGLEADVKFAQMMIPHHDQAVEMADLALQNDTASTEVKALAGQIKAAQDPEIQTMKAWLSQWGAQESNGPMDHGSGGMMSEQDMSTLMGASGSDFNQMWLEMMIEHHQGAITMAQDVLATTADPDVEKLATAVVQGQEKEIATMQGMLG</sequence>
<evidence type="ECO:0000256" key="1">
    <source>
        <dbReference type="SAM" id="MobiDB-lite"/>
    </source>
</evidence>
<evidence type="ECO:0000313" key="4">
    <source>
        <dbReference type="EMBL" id="GAA4409382.1"/>
    </source>
</evidence>